<evidence type="ECO:0000256" key="5">
    <source>
        <dbReference type="ARBA" id="ARBA00023136"/>
    </source>
</evidence>
<keyword evidence="9" id="KW-1185">Reference proteome</keyword>
<dbReference type="GO" id="GO:0005886">
    <property type="term" value="C:plasma membrane"/>
    <property type="evidence" value="ECO:0007669"/>
    <property type="project" value="UniProtKB-SubCell"/>
</dbReference>
<keyword evidence="2" id="KW-1003">Cell membrane</keyword>
<feature type="transmembrane region" description="Helical" evidence="7">
    <location>
        <begin position="241"/>
        <end position="263"/>
    </location>
</feature>
<feature type="transmembrane region" description="Helical" evidence="7">
    <location>
        <begin position="295"/>
        <end position="313"/>
    </location>
</feature>
<feature type="compositionally biased region" description="Polar residues" evidence="6">
    <location>
        <begin position="370"/>
        <end position="381"/>
    </location>
</feature>
<evidence type="ECO:0000256" key="4">
    <source>
        <dbReference type="ARBA" id="ARBA00022989"/>
    </source>
</evidence>
<dbReference type="PANTHER" id="PTHR47089">
    <property type="entry name" value="ABC TRANSPORTER, PERMEASE PROTEIN"/>
    <property type="match status" value="1"/>
</dbReference>
<proteinExistence type="predicted"/>
<keyword evidence="5 7" id="KW-0472">Membrane</keyword>
<comment type="subcellular location">
    <subcellularLocation>
        <location evidence="1">Cell membrane</location>
        <topology evidence="1">Multi-pass membrane protein</topology>
    </subcellularLocation>
</comment>
<evidence type="ECO:0000256" key="2">
    <source>
        <dbReference type="ARBA" id="ARBA00022475"/>
    </source>
</evidence>
<dbReference type="Proteomes" id="UP000657385">
    <property type="component" value="Unassembled WGS sequence"/>
</dbReference>
<feature type="transmembrane region" description="Helical" evidence="7">
    <location>
        <begin position="108"/>
        <end position="129"/>
    </location>
</feature>
<organism evidence="8 9">
    <name type="scientific">Streptacidiphilus fuscans</name>
    <dbReference type="NCBI Taxonomy" id="2789292"/>
    <lineage>
        <taxon>Bacteria</taxon>
        <taxon>Bacillati</taxon>
        <taxon>Actinomycetota</taxon>
        <taxon>Actinomycetes</taxon>
        <taxon>Kitasatosporales</taxon>
        <taxon>Streptomycetaceae</taxon>
        <taxon>Streptacidiphilus</taxon>
    </lineage>
</organism>
<evidence type="ECO:0000256" key="7">
    <source>
        <dbReference type="SAM" id="Phobius"/>
    </source>
</evidence>
<gene>
    <name evidence="8" type="ORF">I2501_34960</name>
</gene>
<dbReference type="GO" id="GO:0022857">
    <property type="term" value="F:transmembrane transporter activity"/>
    <property type="evidence" value="ECO:0007669"/>
    <property type="project" value="InterPro"/>
</dbReference>
<dbReference type="PANTHER" id="PTHR47089:SF1">
    <property type="entry name" value="GUANOSINE ABC TRANSPORTER PERMEASE PROTEIN NUPP"/>
    <property type="match status" value="1"/>
</dbReference>
<feature type="transmembrane region" description="Helical" evidence="7">
    <location>
        <begin position="190"/>
        <end position="210"/>
    </location>
</feature>
<dbReference type="InterPro" id="IPR001851">
    <property type="entry name" value="ABC_transp_permease"/>
</dbReference>
<protein>
    <submittedName>
        <fullName evidence="8">ABC transporter permease</fullName>
    </submittedName>
</protein>
<evidence type="ECO:0000313" key="9">
    <source>
        <dbReference type="Proteomes" id="UP000657385"/>
    </source>
</evidence>
<name>A0A931B8L5_9ACTN</name>
<reference evidence="8" key="1">
    <citation type="submission" date="2020-11" db="EMBL/GenBank/DDBJ databases">
        <title>Isolation and identification of active actinomycetes.</title>
        <authorList>
            <person name="Yu B."/>
        </authorList>
    </citation>
    <scope>NUCLEOTIDE SEQUENCE</scope>
    <source>
        <strain evidence="8">NEAU-YB345</strain>
    </source>
</reference>
<dbReference type="Pfam" id="PF02653">
    <property type="entry name" value="BPD_transp_2"/>
    <property type="match status" value="1"/>
</dbReference>
<dbReference type="AlphaFoldDB" id="A0A931B8L5"/>
<evidence type="ECO:0000256" key="6">
    <source>
        <dbReference type="SAM" id="MobiDB-lite"/>
    </source>
</evidence>
<dbReference type="EMBL" id="JADPRT010000021">
    <property type="protein sequence ID" value="MBF9073225.1"/>
    <property type="molecule type" value="Genomic_DNA"/>
</dbReference>
<evidence type="ECO:0000256" key="1">
    <source>
        <dbReference type="ARBA" id="ARBA00004651"/>
    </source>
</evidence>
<keyword evidence="3 7" id="KW-0812">Transmembrane</keyword>
<keyword evidence="4 7" id="KW-1133">Transmembrane helix</keyword>
<feature type="transmembrane region" description="Helical" evidence="7">
    <location>
        <begin position="83"/>
        <end position="102"/>
    </location>
</feature>
<accession>A0A931B8L5</accession>
<comment type="caution">
    <text evidence="8">The sequence shown here is derived from an EMBL/GenBank/DDBJ whole genome shotgun (WGS) entry which is preliminary data.</text>
</comment>
<feature type="region of interest" description="Disordered" evidence="6">
    <location>
        <begin position="355"/>
        <end position="381"/>
    </location>
</feature>
<feature type="transmembrane region" description="Helical" evidence="7">
    <location>
        <begin position="319"/>
        <end position="341"/>
    </location>
</feature>
<dbReference type="CDD" id="cd06580">
    <property type="entry name" value="TM_PBP1_transp_TpRbsC_like"/>
    <property type="match status" value="1"/>
</dbReference>
<evidence type="ECO:0000256" key="3">
    <source>
        <dbReference type="ARBA" id="ARBA00022692"/>
    </source>
</evidence>
<sequence length="381" mass="39855">MNKLGYFFAAPGDFLSSAWNDISSAYSSLFKGAIFDPATVSGTPSQFFGPISNTLEYATPLMFGGLAISVAFRAGMFNIGGQGQLIVGAICASYVGFSWTALPGLLHMIVAVLAGIVGGMLYGGLVGWLKAYRGAHEVIVTIMLNYVAFFFLGSWLLNTSVFHNPAAAGQAISKPASPSAVLPHLFGDSLFTDIGLLFALAATFGVAWFFKRSKLGFEVRAVGLRPSAARTAGINVNRVQIASMLISGGLMGMIGVTQTLGLANPNNNSLSPNIDAGLGFTAITVALLGRTKPWGVVWAALLFGALEAGGALMQTQAQVSIEIITVMQALIVIFVAAPQLVQEIFRLRAHKIDTGGKGDENTPAPDPFHTTDTTNVAGGEA</sequence>
<evidence type="ECO:0000313" key="8">
    <source>
        <dbReference type="EMBL" id="MBF9073225.1"/>
    </source>
</evidence>
<feature type="transmembrane region" description="Helical" evidence="7">
    <location>
        <begin position="138"/>
        <end position="157"/>
    </location>
</feature>
<feature type="transmembrane region" description="Helical" evidence="7">
    <location>
        <begin position="57"/>
        <end position="76"/>
    </location>
</feature>